<dbReference type="EMBL" id="AZIL01002191">
    <property type="protein sequence ID" value="EWM22440.1"/>
    <property type="molecule type" value="Genomic_DNA"/>
</dbReference>
<reference evidence="7 8" key="1">
    <citation type="journal article" date="2014" name="Mol. Plant">
        <title>Chromosome Scale Genome Assembly and Transcriptome Profiling of Nannochloropsis gaditana in Nitrogen Depletion.</title>
        <authorList>
            <person name="Corteggiani Carpinelli E."/>
            <person name="Telatin A."/>
            <person name="Vitulo N."/>
            <person name="Forcato C."/>
            <person name="D'Angelo M."/>
            <person name="Schiavon R."/>
            <person name="Vezzi A."/>
            <person name="Giacometti G.M."/>
            <person name="Morosinotto T."/>
            <person name="Valle G."/>
        </authorList>
    </citation>
    <scope>NUCLEOTIDE SEQUENCE [LARGE SCALE GENOMIC DNA]</scope>
    <source>
        <strain evidence="7 8">B-31</strain>
    </source>
</reference>
<accession>W7T631</accession>
<evidence type="ECO:0000256" key="4">
    <source>
        <dbReference type="SAM" id="MobiDB-lite"/>
    </source>
</evidence>
<evidence type="ECO:0000256" key="2">
    <source>
        <dbReference type="ARBA" id="ARBA00022553"/>
    </source>
</evidence>
<evidence type="ECO:0000313" key="8">
    <source>
        <dbReference type="Proteomes" id="UP000019335"/>
    </source>
</evidence>
<keyword evidence="5" id="KW-0812">Transmembrane</keyword>
<feature type="domain" description="Strictosidine synthase conserved region" evidence="6">
    <location>
        <begin position="300"/>
        <end position="364"/>
    </location>
</feature>
<dbReference type="PANTHER" id="PTHR10426:SF88">
    <property type="entry name" value="ADIPOCYTE PLASMA MEMBRANE-ASSOCIATED PROTEIN HEMOMUCIN-RELATED"/>
    <property type="match status" value="1"/>
</dbReference>
<dbReference type="GO" id="GO:0016787">
    <property type="term" value="F:hydrolase activity"/>
    <property type="evidence" value="ECO:0007669"/>
    <property type="project" value="TreeGrafter"/>
</dbReference>
<feature type="transmembrane region" description="Helical" evidence="5">
    <location>
        <begin position="89"/>
        <end position="108"/>
    </location>
</feature>
<comment type="caution">
    <text evidence="7">The sequence shown here is derived from an EMBL/GenBank/DDBJ whole genome shotgun (WGS) entry which is preliminary data.</text>
</comment>
<dbReference type="InterPro" id="IPR018119">
    <property type="entry name" value="Strictosidine_synth_cons-reg"/>
</dbReference>
<dbReference type="SUPFAM" id="SSF63829">
    <property type="entry name" value="Calcium-dependent phosphotriesterase"/>
    <property type="match status" value="1"/>
</dbReference>
<dbReference type="Gene3D" id="2.120.10.30">
    <property type="entry name" value="TolB, C-terminal domain"/>
    <property type="match status" value="1"/>
</dbReference>
<dbReference type="AlphaFoldDB" id="W7T631"/>
<keyword evidence="8" id="KW-1185">Reference proteome</keyword>
<evidence type="ECO:0000313" key="7">
    <source>
        <dbReference type="EMBL" id="EWM22440.1"/>
    </source>
</evidence>
<dbReference type="PANTHER" id="PTHR10426">
    <property type="entry name" value="STRICTOSIDINE SYNTHASE-RELATED"/>
    <property type="match status" value="1"/>
</dbReference>
<keyword evidence="5" id="KW-0472">Membrane</keyword>
<dbReference type="Pfam" id="PF20067">
    <property type="entry name" value="SSL_N"/>
    <property type="match status" value="1"/>
</dbReference>
<protein>
    <submittedName>
        <fullName evidence="7">Adipocyte plasma membrane-associated</fullName>
    </submittedName>
</protein>
<feature type="compositionally biased region" description="Polar residues" evidence="4">
    <location>
        <begin position="50"/>
        <end position="64"/>
    </location>
</feature>
<organism evidence="7 8">
    <name type="scientific">Nannochloropsis gaditana</name>
    <dbReference type="NCBI Taxonomy" id="72520"/>
    <lineage>
        <taxon>Eukaryota</taxon>
        <taxon>Sar</taxon>
        <taxon>Stramenopiles</taxon>
        <taxon>Ochrophyta</taxon>
        <taxon>Eustigmatophyceae</taxon>
        <taxon>Eustigmatales</taxon>
        <taxon>Monodopsidaceae</taxon>
        <taxon>Nannochloropsis</taxon>
    </lineage>
</organism>
<dbReference type="GO" id="GO:0012505">
    <property type="term" value="C:endomembrane system"/>
    <property type="evidence" value="ECO:0007669"/>
    <property type="project" value="TreeGrafter"/>
</dbReference>
<sequence>MCKRRFYRMEIEVYDFTLRFIRPALESTSSYLPPPLLLIRTTSRKMPPRTRSQIAGNAGSRTGKGNSLSGEEEGVSEEGMGYLPFITPFYVLMAVVVVIGSFLAFKILHGPFKPVLWKEPPELVSLLVNHDLAGAEHLFLNRVVGPESIAVGSEKEMYFSLNDGRIVRTDSKYGNMTTVFFTGGVVKAEKAGQKDGNARERRLPNGGQERSLMAWCSAEMDAMRFSTSTESLCGRPLGLRFVRELNQLYIADAYHGIFTLDPVTLHVRHLVAPSASTPPPSSSSSPALHPGVRAPLGFTNDLSVVASTGDIFFSDSTWAWSRALHAVEVLDGGPRGRLFRYVGATGAVEPVLCGLHFANGVQVLGEEEETRAGRLPASVLVVESTRFRILKVDLGAWARAEEDVKARALQACEEESALPPFASVLVEGLPGLPDNLRLLRREEAGACSKEGWLGGEGEEAVLMLGMGVKNAKPFSLLHFLYQHLALRLLLGALIPLPYFHYFMPKYGVAGVLSLEGRLLRVLQDPTGRTPFLSEVHVHPETGDLLLGSFRNKFVGRVTVSALG</sequence>
<evidence type="ECO:0000256" key="1">
    <source>
        <dbReference type="ARBA" id="ARBA00009191"/>
    </source>
</evidence>
<dbReference type="Pfam" id="PF03088">
    <property type="entry name" value="Str_synth"/>
    <property type="match status" value="1"/>
</dbReference>
<dbReference type="InterPro" id="IPR011042">
    <property type="entry name" value="6-blade_b-propeller_TolB-like"/>
</dbReference>
<keyword evidence="2" id="KW-0597">Phosphoprotein</keyword>
<name>W7T631_9STRA</name>
<evidence type="ECO:0000256" key="3">
    <source>
        <dbReference type="ARBA" id="ARBA00023180"/>
    </source>
</evidence>
<keyword evidence="5" id="KW-1133">Transmembrane helix</keyword>
<keyword evidence="3" id="KW-0325">Glycoprotein</keyword>
<dbReference type="Proteomes" id="UP000019335">
    <property type="component" value="Unassembled WGS sequence"/>
</dbReference>
<comment type="similarity">
    <text evidence="1">Belongs to the strictosidine synthase family.</text>
</comment>
<proteinExistence type="inferred from homology"/>
<evidence type="ECO:0000256" key="5">
    <source>
        <dbReference type="SAM" id="Phobius"/>
    </source>
</evidence>
<feature type="region of interest" description="Disordered" evidence="4">
    <location>
        <begin position="45"/>
        <end position="73"/>
    </location>
</feature>
<dbReference type="OrthoDB" id="5307922at2759"/>
<evidence type="ECO:0000259" key="6">
    <source>
        <dbReference type="Pfam" id="PF03088"/>
    </source>
</evidence>
<gene>
    <name evidence="7" type="ORF">Naga_100011g6</name>
</gene>